<dbReference type="EMBL" id="BARS01031956">
    <property type="protein sequence ID" value="GAG24013.1"/>
    <property type="molecule type" value="Genomic_DNA"/>
</dbReference>
<gene>
    <name evidence="1" type="ORF">S01H1_49657</name>
</gene>
<sequence length="51" mass="5817">KRAATMLSAGLGQLDAATIRSTQILFQSRTFVRYPSGYIEQKRVRGENGWW</sequence>
<name>X0WHP2_9ZZZZ</name>
<proteinExistence type="predicted"/>
<evidence type="ECO:0000313" key="1">
    <source>
        <dbReference type="EMBL" id="GAG24013.1"/>
    </source>
</evidence>
<reference evidence="1" key="1">
    <citation type="journal article" date="2014" name="Front. Microbiol.">
        <title>High frequency of phylogenetically diverse reductive dehalogenase-homologous genes in deep subseafloor sedimentary metagenomes.</title>
        <authorList>
            <person name="Kawai M."/>
            <person name="Futagami T."/>
            <person name="Toyoda A."/>
            <person name="Takaki Y."/>
            <person name="Nishi S."/>
            <person name="Hori S."/>
            <person name="Arai W."/>
            <person name="Tsubouchi T."/>
            <person name="Morono Y."/>
            <person name="Uchiyama I."/>
            <person name="Ito T."/>
            <person name="Fujiyama A."/>
            <person name="Inagaki F."/>
            <person name="Takami H."/>
        </authorList>
    </citation>
    <scope>NUCLEOTIDE SEQUENCE</scope>
    <source>
        <strain evidence="1">Expedition CK06-06</strain>
    </source>
</reference>
<dbReference type="AlphaFoldDB" id="X0WHP2"/>
<organism evidence="1">
    <name type="scientific">marine sediment metagenome</name>
    <dbReference type="NCBI Taxonomy" id="412755"/>
    <lineage>
        <taxon>unclassified sequences</taxon>
        <taxon>metagenomes</taxon>
        <taxon>ecological metagenomes</taxon>
    </lineage>
</organism>
<protein>
    <submittedName>
        <fullName evidence="1">Uncharacterized protein</fullName>
    </submittedName>
</protein>
<accession>X0WHP2</accession>
<feature type="non-terminal residue" evidence="1">
    <location>
        <position position="1"/>
    </location>
</feature>
<comment type="caution">
    <text evidence="1">The sequence shown here is derived from an EMBL/GenBank/DDBJ whole genome shotgun (WGS) entry which is preliminary data.</text>
</comment>